<organism evidence="3 4">
    <name type="scientific">Elysia marginata</name>
    <dbReference type="NCBI Taxonomy" id="1093978"/>
    <lineage>
        <taxon>Eukaryota</taxon>
        <taxon>Metazoa</taxon>
        <taxon>Spiralia</taxon>
        <taxon>Lophotrochozoa</taxon>
        <taxon>Mollusca</taxon>
        <taxon>Gastropoda</taxon>
        <taxon>Heterobranchia</taxon>
        <taxon>Euthyneura</taxon>
        <taxon>Panpulmonata</taxon>
        <taxon>Sacoglossa</taxon>
        <taxon>Placobranchoidea</taxon>
        <taxon>Plakobranchidae</taxon>
        <taxon>Elysia</taxon>
    </lineage>
</organism>
<dbReference type="EMBL" id="BMAT01000432">
    <property type="protein sequence ID" value="GFR66217.1"/>
    <property type="molecule type" value="Genomic_DNA"/>
</dbReference>
<evidence type="ECO:0000313" key="4">
    <source>
        <dbReference type="Proteomes" id="UP000762676"/>
    </source>
</evidence>
<evidence type="ECO:0000256" key="1">
    <source>
        <dbReference type="SAM" id="MobiDB-lite"/>
    </source>
</evidence>
<keyword evidence="4" id="KW-1185">Reference proteome</keyword>
<protein>
    <recommendedName>
        <fullName evidence="5">Secreted protein</fullName>
    </recommendedName>
</protein>
<sequence>MLVYGGFMKVLLDLLFLHVTFNFCGLLGWTWKLYVYPCRFPCLPQSQSYSRYSRYAEDVRFFLYNVHEHLGHVISRELADCFHGATPKETSPFSGPQKNEVDPDGRL</sequence>
<dbReference type="Proteomes" id="UP000762676">
    <property type="component" value="Unassembled WGS sequence"/>
</dbReference>
<dbReference type="AlphaFoldDB" id="A0AAV4EYK5"/>
<name>A0AAV4EYK5_9GAST</name>
<feature type="region of interest" description="Disordered" evidence="1">
    <location>
        <begin position="85"/>
        <end position="107"/>
    </location>
</feature>
<gene>
    <name evidence="3" type="ORF">ElyMa_000222600</name>
</gene>
<evidence type="ECO:0000256" key="2">
    <source>
        <dbReference type="SAM" id="Phobius"/>
    </source>
</evidence>
<evidence type="ECO:0008006" key="5">
    <source>
        <dbReference type="Google" id="ProtNLM"/>
    </source>
</evidence>
<comment type="caution">
    <text evidence="3">The sequence shown here is derived from an EMBL/GenBank/DDBJ whole genome shotgun (WGS) entry which is preliminary data.</text>
</comment>
<reference evidence="3 4" key="1">
    <citation type="journal article" date="2021" name="Elife">
        <title>Chloroplast acquisition without the gene transfer in kleptoplastic sea slugs, Plakobranchus ocellatus.</title>
        <authorList>
            <person name="Maeda T."/>
            <person name="Takahashi S."/>
            <person name="Yoshida T."/>
            <person name="Shimamura S."/>
            <person name="Takaki Y."/>
            <person name="Nagai Y."/>
            <person name="Toyoda A."/>
            <person name="Suzuki Y."/>
            <person name="Arimoto A."/>
            <person name="Ishii H."/>
            <person name="Satoh N."/>
            <person name="Nishiyama T."/>
            <person name="Hasebe M."/>
            <person name="Maruyama T."/>
            <person name="Minagawa J."/>
            <person name="Obokata J."/>
            <person name="Shigenobu S."/>
        </authorList>
    </citation>
    <scope>NUCLEOTIDE SEQUENCE [LARGE SCALE GENOMIC DNA]</scope>
</reference>
<accession>A0AAV4EYK5</accession>
<keyword evidence="2" id="KW-0472">Membrane</keyword>
<keyword evidence="2" id="KW-0812">Transmembrane</keyword>
<proteinExistence type="predicted"/>
<feature type="transmembrane region" description="Helical" evidence="2">
    <location>
        <begin position="12"/>
        <end position="31"/>
    </location>
</feature>
<evidence type="ECO:0000313" key="3">
    <source>
        <dbReference type="EMBL" id="GFR66217.1"/>
    </source>
</evidence>
<keyword evidence="2" id="KW-1133">Transmembrane helix</keyword>
<feature type="compositionally biased region" description="Polar residues" evidence="1">
    <location>
        <begin position="88"/>
        <end position="97"/>
    </location>
</feature>